<dbReference type="RefSeq" id="WP_353543575.1">
    <property type="nucleotide sequence ID" value="NZ_BAABRN010000057.1"/>
</dbReference>
<comment type="caution">
    <text evidence="1">The sequence shown here is derived from an EMBL/GenBank/DDBJ whole genome shotgun (WGS) entry which is preliminary data.</text>
</comment>
<accession>A0ABP9VJP4</accession>
<proteinExistence type="predicted"/>
<evidence type="ECO:0000313" key="2">
    <source>
        <dbReference type="Proteomes" id="UP001458946"/>
    </source>
</evidence>
<sequence>MTAKTSAYKDFTPIMGVWRVTHLPSGRSLLGAAEHAQGRLNRTRFQLDAGVHPNKTLQQDWSSTTPEDFVFEIVDELQIQAGQDVEADLAELLALWLEKLALPAEKLY</sequence>
<protein>
    <recommendedName>
        <fullName evidence="3">GIY-YIG nuclease family protein</fullName>
    </recommendedName>
</protein>
<dbReference type="Proteomes" id="UP001458946">
    <property type="component" value="Unassembled WGS sequence"/>
</dbReference>
<dbReference type="CDD" id="cd10451">
    <property type="entry name" value="GIY-YIG_LuxR_like"/>
    <property type="match status" value="1"/>
</dbReference>
<dbReference type="InterPro" id="IPR035901">
    <property type="entry name" value="GIY-YIG_endonuc_sf"/>
</dbReference>
<evidence type="ECO:0008006" key="3">
    <source>
        <dbReference type="Google" id="ProtNLM"/>
    </source>
</evidence>
<reference evidence="1 2" key="1">
    <citation type="submission" date="2024-02" db="EMBL/GenBank/DDBJ databases">
        <title>Deinococcus xinjiangensis NBRC 107630.</title>
        <authorList>
            <person name="Ichikawa N."/>
            <person name="Katano-Makiyama Y."/>
            <person name="Hidaka K."/>
        </authorList>
    </citation>
    <scope>NUCLEOTIDE SEQUENCE [LARGE SCALE GENOMIC DNA]</scope>
    <source>
        <strain evidence="1 2">NBRC 107630</strain>
    </source>
</reference>
<evidence type="ECO:0000313" key="1">
    <source>
        <dbReference type="EMBL" id="GAA5503603.1"/>
    </source>
</evidence>
<keyword evidence="2" id="KW-1185">Reference proteome</keyword>
<name>A0ABP9VJP4_9DEIO</name>
<dbReference type="Gene3D" id="3.40.1440.10">
    <property type="entry name" value="GIY-YIG endonuclease"/>
    <property type="match status" value="1"/>
</dbReference>
<organism evidence="1 2">
    <name type="scientific">Deinococcus xinjiangensis</name>
    <dbReference type="NCBI Taxonomy" id="457454"/>
    <lineage>
        <taxon>Bacteria</taxon>
        <taxon>Thermotogati</taxon>
        <taxon>Deinococcota</taxon>
        <taxon>Deinococci</taxon>
        <taxon>Deinococcales</taxon>
        <taxon>Deinococcaceae</taxon>
        <taxon>Deinococcus</taxon>
    </lineage>
</organism>
<dbReference type="EMBL" id="BAABRN010000057">
    <property type="protein sequence ID" value="GAA5503603.1"/>
    <property type="molecule type" value="Genomic_DNA"/>
</dbReference>
<gene>
    <name evidence="1" type="ORF">Dxin01_03362</name>
</gene>